<gene>
    <name evidence="2" type="ORF">NMOB1V02_LOCUS6305</name>
</gene>
<organism evidence="2">
    <name type="scientific">Notodromas monacha</name>
    <dbReference type="NCBI Taxonomy" id="399045"/>
    <lineage>
        <taxon>Eukaryota</taxon>
        <taxon>Metazoa</taxon>
        <taxon>Ecdysozoa</taxon>
        <taxon>Arthropoda</taxon>
        <taxon>Crustacea</taxon>
        <taxon>Oligostraca</taxon>
        <taxon>Ostracoda</taxon>
        <taxon>Podocopa</taxon>
        <taxon>Podocopida</taxon>
        <taxon>Cypridocopina</taxon>
        <taxon>Cypridoidea</taxon>
        <taxon>Cyprididae</taxon>
        <taxon>Notodromas</taxon>
    </lineage>
</organism>
<accession>A0A7R9GDK1</accession>
<evidence type="ECO:0000256" key="1">
    <source>
        <dbReference type="SAM" id="MobiDB-lite"/>
    </source>
</evidence>
<sequence>MATTEVEQQPEGGDGLSKVGITLGENGISSDGKSTIGMSTATTTTSSGNNGMIPSPGESYGSGLIRAPAAMPLAETQHLNVQHIKQVPNSRFSGQYGEINGPRSPGEQPNYSPYPHGYPAHNYPRHAIPTTPTLNQLLQTPNPGPGNMPWRPSPTSLPHYLNQTPGMTQNHLRPPEPRLPSSAPYGAPYPPTSFPNAVSSLRGPGYHPGQIMKQGFPSAPKSRKSFSSWARSKGEIICVRVTGDNQTIKFPRKQGYNFMAGRFELFYKLEKYTANCR</sequence>
<feature type="region of interest" description="Disordered" evidence="1">
    <location>
        <begin position="1"/>
        <end position="57"/>
    </location>
</feature>
<name>A0A7R9GDK1_9CRUS</name>
<feature type="compositionally biased region" description="Low complexity" evidence="1">
    <location>
        <begin position="34"/>
        <end position="53"/>
    </location>
</feature>
<evidence type="ECO:0000313" key="3">
    <source>
        <dbReference type="Proteomes" id="UP000678499"/>
    </source>
</evidence>
<feature type="region of interest" description="Disordered" evidence="1">
    <location>
        <begin position="161"/>
        <end position="187"/>
    </location>
</feature>
<reference evidence="2" key="1">
    <citation type="submission" date="2020-11" db="EMBL/GenBank/DDBJ databases">
        <authorList>
            <person name="Tran Van P."/>
        </authorList>
    </citation>
    <scope>NUCLEOTIDE SEQUENCE</scope>
</reference>
<feature type="compositionally biased region" description="Polar residues" evidence="1">
    <location>
        <begin position="161"/>
        <end position="171"/>
    </location>
</feature>
<dbReference type="EMBL" id="OA883324">
    <property type="protein sequence ID" value="CAD7278606.1"/>
    <property type="molecule type" value="Genomic_DNA"/>
</dbReference>
<proteinExistence type="predicted"/>
<dbReference type="AlphaFoldDB" id="A0A7R9GDK1"/>
<dbReference type="Proteomes" id="UP000678499">
    <property type="component" value="Unassembled WGS sequence"/>
</dbReference>
<keyword evidence="3" id="KW-1185">Reference proteome</keyword>
<evidence type="ECO:0000313" key="2">
    <source>
        <dbReference type="EMBL" id="CAD7278606.1"/>
    </source>
</evidence>
<protein>
    <submittedName>
        <fullName evidence="2">Uncharacterized protein</fullName>
    </submittedName>
</protein>
<dbReference type="EMBL" id="CAJPEX010001287">
    <property type="protein sequence ID" value="CAG0918758.1"/>
    <property type="molecule type" value="Genomic_DNA"/>
</dbReference>